<dbReference type="RefSeq" id="WP_264796540.1">
    <property type="nucleotide sequence ID" value="NZ_BRVS01000018.1"/>
</dbReference>
<keyword evidence="1" id="KW-1133">Transmembrane helix</keyword>
<organism evidence="2 3">
    <name type="scientific">Arthrobacter mangrovi</name>
    <dbReference type="NCBI Taxonomy" id="2966350"/>
    <lineage>
        <taxon>Bacteria</taxon>
        <taxon>Bacillati</taxon>
        <taxon>Actinomycetota</taxon>
        <taxon>Actinomycetes</taxon>
        <taxon>Micrococcales</taxon>
        <taxon>Micrococcaceae</taxon>
        <taxon>Arthrobacter</taxon>
    </lineage>
</organism>
<evidence type="ECO:0000256" key="1">
    <source>
        <dbReference type="SAM" id="Phobius"/>
    </source>
</evidence>
<accession>A0ABQ5MWX5</accession>
<sequence length="58" mass="6180">MAVALIVAGILVVLPTAMYRHSRPRRAGEPFGPIRTVMLSCSVIGLLLVLSGMALFVN</sequence>
<feature type="transmembrane region" description="Helical" evidence="1">
    <location>
        <begin position="36"/>
        <end position="57"/>
    </location>
</feature>
<evidence type="ECO:0000313" key="2">
    <source>
        <dbReference type="EMBL" id="GLB68444.1"/>
    </source>
</evidence>
<keyword evidence="3" id="KW-1185">Reference proteome</keyword>
<evidence type="ECO:0000313" key="3">
    <source>
        <dbReference type="Proteomes" id="UP001209654"/>
    </source>
</evidence>
<comment type="caution">
    <text evidence="2">The sequence shown here is derived from an EMBL/GenBank/DDBJ whole genome shotgun (WGS) entry which is preliminary data.</text>
</comment>
<name>A0ABQ5MWX5_9MICC</name>
<gene>
    <name evidence="2" type="ORF">AHIS1636_28860</name>
</gene>
<keyword evidence="1" id="KW-0472">Membrane</keyword>
<protein>
    <submittedName>
        <fullName evidence="2">Uncharacterized protein</fullName>
    </submittedName>
</protein>
<dbReference type="EMBL" id="BRVS01000018">
    <property type="protein sequence ID" value="GLB68444.1"/>
    <property type="molecule type" value="Genomic_DNA"/>
</dbReference>
<dbReference type="Proteomes" id="UP001209654">
    <property type="component" value="Unassembled WGS sequence"/>
</dbReference>
<keyword evidence="1" id="KW-0812">Transmembrane</keyword>
<proteinExistence type="predicted"/>
<reference evidence="2 3" key="1">
    <citation type="journal article" date="2023" name="Int. J. Syst. Evol. Microbiol.">
        <title>Arthrobacter mangrovi sp. nov., an actinobacterium isolated from the rhizosphere of a mangrove.</title>
        <authorList>
            <person name="Hamada M."/>
            <person name="Saitou S."/>
            <person name="Enomoto N."/>
            <person name="Nanri K."/>
            <person name="Hidaka K."/>
            <person name="Miura T."/>
            <person name="Tamura T."/>
        </authorList>
    </citation>
    <scope>NUCLEOTIDE SEQUENCE [LARGE SCALE GENOMIC DNA]</scope>
    <source>
        <strain evidence="2 3">NBRC 112813</strain>
    </source>
</reference>